<gene>
    <name evidence="1" type="ORF">SAMN05444487_10515</name>
</gene>
<protein>
    <submittedName>
        <fullName evidence="1">Uncharacterized protein</fullName>
    </submittedName>
</protein>
<dbReference type="EMBL" id="FNNQ01000005">
    <property type="protein sequence ID" value="SDW64238.1"/>
    <property type="molecule type" value="Genomic_DNA"/>
</dbReference>
<proteinExistence type="predicted"/>
<evidence type="ECO:0000313" key="1">
    <source>
        <dbReference type="EMBL" id="SDW64238.1"/>
    </source>
</evidence>
<evidence type="ECO:0000313" key="2">
    <source>
        <dbReference type="Proteomes" id="UP000198534"/>
    </source>
</evidence>
<dbReference type="Proteomes" id="UP000198534">
    <property type="component" value="Unassembled WGS sequence"/>
</dbReference>
<name>A0A1H2V7C6_9BACL</name>
<organism evidence="1 2">
    <name type="scientific">Marininema mesophilum</name>
    <dbReference type="NCBI Taxonomy" id="1048340"/>
    <lineage>
        <taxon>Bacteria</taxon>
        <taxon>Bacillati</taxon>
        <taxon>Bacillota</taxon>
        <taxon>Bacilli</taxon>
        <taxon>Bacillales</taxon>
        <taxon>Thermoactinomycetaceae</taxon>
        <taxon>Marininema</taxon>
    </lineage>
</organism>
<accession>A0A1H2V7C6</accession>
<reference evidence="1 2" key="1">
    <citation type="submission" date="2016-10" db="EMBL/GenBank/DDBJ databases">
        <authorList>
            <person name="de Groot N.N."/>
        </authorList>
    </citation>
    <scope>NUCLEOTIDE SEQUENCE [LARGE SCALE GENOMIC DNA]</scope>
    <source>
        <strain evidence="1 2">DSM 45610</strain>
    </source>
</reference>
<sequence length="33" mass="3719">MTDGEYNQLLARAVKGAVYLDNPLIKPEDREKA</sequence>
<keyword evidence="2" id="KW-1185">Reference proteome</keyword>
<dbReference type="AlphaFoldDB" id="A0A1H2V7C6"/>